<evidence type="ECO:0000313" key="1">
    <source>
        <dbReference type="EMBL" id="KKN17553.1"/>
    </source>
</evidence>
<sequence length="113" mass="13320">MREHPESGETLVAEKYNYSITKLRTIAENWYELMCLAEDGCLARDNAINHQDWRGVIEGKVDFSRALEYTRKRNKFSIMLQTEDKLEWLKSYDYRAMVKFLNTGGDNVSYKNP</sequence>
<dbReference type="AlphaFoldDB" id="A0A0F9RJZ3"/>
<protein>
    <submittedName>
        <fullName evidence="1">Uncharacterized protein</fullName>
    </submittedName>
</protein>
<comment type="caution">
    <text evidence="1">The sequence shown here is derived from an EMBL/GenBank/DDBJ whole genome shotgun (WGS) entry which is preliminary data.</text>
</comment>
<proteinExistence type="predicted"/>
<gene>
    <name evidence="1" type="ORF">LCGC14_0964780</name>
</gene>
<dbReference type="EMBL" id="LAZR01003509">
    <property type="protein sequence ID" value="KKN17553.1"/>
    <property type="molecule type" value="Genomic_DNA"/>
</dbReference>
<accession>A0A0F9RJZ3</accession>
<reference evidence="1" key="1">
    <citation type="journal article" date="2015" name="Nature">
        <title>Complex archaea that bridge the gap between prokaryotes and eukaryotes.</title>
        <authorList>
            <person name="Spang A."/>
            <person name="Saw J.H."/>
            <person name="Jorgensen S.L."/>
            <person name="Zaremba-Niedzwiedzka K."/>
            <person name="Martijn J."/>
            <person name="Lind A.E."/>
            <person name="van Eijk R."/>
            <person name="Schleper C."/>
            <person name="Guy L."/>
            <person name="Ettema T.J."/>
        </authorList>
    </citation>
    <scope>NUCLEOTIDE SEQUENCE</scope>
</reference>
<organism evidence="1">
    <name type="scientific">marine sediment metagenome</name>
    <dbReference type="NCBI Taxonomy" id="412755"/>
    <lineage>
        <taxon>unclassified sequences</taxon>
        <taxon>metagenomes</taxon>
        <taxon>ecological metagenomes</taxon>
    </lineage>
</organism>
<name>A0A0F9RJZ3_9ZZZZ</name>